<dbReference type="GeneID" id="81458092"/>
<sequence>MGLLPIVRLLKSTYLTPPVPLTSELGREFLILSLHSPGAVGELMWTDRLCVVPGQATLAYSCRVPLFC</sequence>
<protein>
    <submittedName>
        <fullName evidence="1">Uncharacterized protein</fullName>
    </submittedName>
</protein>
<dbReference type="AlphaFoldDB" id="A0A9W9SRD1"/>
<gene>
    <name evidence="1" type="ORF">N7517_001179</name>
</gene>
<comment type="caution">
    <text evidence="1">The sequence shown here is derived from an EMBL/GenBank/DDBJ whole genome shotgun (WGS) entry which is preliminary data.</text>
</comment>
<dbReference type="RefSeq" id="XP_056583044.1">
    <property type="nucleotide sequence ID" value="XM_056718909.1"/>
</dbReference>
<reference evidence="1" key="1">
    <citation type="submission" date="2022-12" db="EMBL/GenBank/DDBJ databases">
        <authorList>
            <person name="Petersen C."/>
        </authorList>
    </citation>
    <scope>NUCLEOTIDE SEQUENCE</scope>
    <source>
        <strain evidence="1">IBT 3081</strain>
    </source>
</reference>
<evidence type="ECO:0000313" key="1">
    <source>
        <dbReference type="EMBL" id="KAJ5383268.1"/>
    </source>
</evidence>
<dbReference type="Proteomes" id="UP001147752">
    <property type="component" value="Unassembled WGS sequence"/>
</dbReference>
<keyword evidence="2" id="KW-1185">Reference proteome</keyword>
<name>A0A9W9SRD1_9EURO</name>
<reference evidence="1" key="2">
    <citation type="journal article" date="2023" name="IMA Fungus">
        <title>Comparative genomic study of the Penicillium genus elucidates a diverse pangenome and 15 lateral gene transfer events.</title>
        <authorList>
            <person name="Petersen C."/>
            <person name="Sorensen T."/>
            <person name="Nielsen M.R."/>
            <person name="Sondergaard T.E."/>
            <person name="Sorensen J.L."/>
            <person name="Fitzpatrick D.A."/>
            <person name="Frisvad J.C."/>
            <person name="Nielsen K.L."/>
        </authorList>
    </citation>
    <scope>NUCLEOTIDE SEQUENCE</scope>
    <source>
        <strain evidence="1">IBT 3081</strain>
    </source>
</reference>
<dbReference type="EMBL" id="JAPZBT010000001">
    <property type="protein sequence ID" value="KAJ5383268.1"/>
    <property type="molecule type" value="Genomic_DNA"/>
</dbReference>
<dbReference type="OrthoDB" id="4951845at2759"/>
<evidence type="ECO:0000313" key="2">
    <source>
        <dbReference type="Proteomes" id="UP001147752"/>
    </source>
</evidence>
<accession>A0A9W9SRD1</accession>
<organism evidence="1 2">
    <name type="scientific">Penicillium concentricum</name>
    <dbReference type="NCBI Taxonomy" id="293559"/>
    <lineage>
        <taxon>Eukaryota</taxon>
        <taxon>Fungi</taxon>
        <taxon>Dikarya</taxon>
        <taxon>Ascomycota</taxon>
        <taxon>Pezizomycotina</taxon>
        <taxon>Eurotiomycetes</taxon>
        <taxon>Eurotiomycetidae</taxon>
        <taxon>Eurotiales</taxon>
        <taxon>Aspergillaceae</taxon>
        <taxon>Penicillium</taxon>
    </lineage>
</organism>
<proteinExistence type="predicted"/>